<keyword evidence="2" id="KW-1185">Reference proteome</keyword>
<accession>A0A284QKC8</accession>
<dbReference type="EMBL" id="FUEG01000001">
    <property type="protein sequence ID" value="SJK96900.1"/>
    <property type="molecule type" value="Genomic_DNA"/>
</dbReference>
<sequence>MVIPATSYRWNIKHCMAILNKPRHSSCRGGNIVCIVILKSVLSARHVSRFRNCSGHKTLYFDQLIH</sequence>
<protein>
    <submittedName>
        <fullName evidence="1">Uncharacterized protein</fullName>
    </submittedName>
</protein>
<dbReference type="AlphaFoldDB" id="A0A284QKC8"/>
<reference evidence="2" key="1">
    <citation type="journal article" date="2017" name="Nat. Ecol. Evol.">
        <title>Genome expansion and lineage-specific genetic innovations in the forest pathogenic fungi Armillaria.</title>
        <authorList>
            <person name="Sipos G."/>
            <person name="Prasanna A.N."/>
            <person name="Walter M.C."/>
            <person name="O'Connor E."/>
            <person name="Balint B."/>
            <person name="Krizsan K."/>
            <person name="Kiss B."/>
            <person name="Hess J."/>
            <person name="Varga T."/>
            <person name="Slot J."/>
            <person name="Riley R."/>
            <person name="Boka B."/>
            <person name="Rigling D."/>
            <person name="Barry K."/>
            <person name="Lee J."/>
            <person name="Mihaltcheva S."/>
            <person name="LaButti K."/>
            <person name="Lipzen A."/>
            <person name="Waldron R."/>
            <person name="Moloney N.M."/>
            <person name="Sperisen C."/>
            <person name="Kredics L."/>
            <person name="Vagvoelgyi C."/>
            <person name="Patrignani A."/>
            <person name="Fitzpatrick D."/>
            <person name="Nagy I."/>
            <person name="Doyle S."/>
            <person name="Anderson J.B."/>
            <person name="Grigoriev I.V."/>
            <person name="Gueldener U."/>
            <person name="Muensterkoetter M."/>
            <person name="Nagy L.G."/>
        </authorList>
    </citation>
    <scope>NUCLEOTIDE SEQUENCE [LARGE SCALE GENOMIC DNA]</scope>
    <source>
        <strain evidence="2">C18/9</strain>
    </source>
</reference>
<dbReference type="Proteomes" id="UP000219338">
    <property type="component" value="Unassembled WGS sequence"/>
</dbReference>
<organism evidence="1 2">
    <name type="scientific">Armillaria ostoyae</name>
    <name type="common">Armillaria root rot fungus</name>
    <dbReference type="NCBI Taxonomy" id="47428"/>
    <lineage>
        <taxon>Eukaryota</taxon>
        <taxon>Fungi</taxon>
        <taxon>Dikarya</taxon>
        <taxon>Basidiomycota</taxon>
        <taxon>Agaricomycotina</taxon>
        <taxon>Agaricomycetes</taxon>
        <taxon>Agaricomycetidae</taxon>
        <taxon>Agaricales</taxon>
        <taxon>Marasmiineae</taxon>
        <taxon>Physalacriaceae</taxon>
        <taxon>Armillaria</taxon>
    </lineage>
</organism>
<evidence type="ECO:0000313" key="1">
    <source>
        <dbReference type="EMBL" id="SJK96900.1"/>
    </source>
</evidence>
<name>A0A284QKC8_ARMOS</name>
<gene>
    <name evidence="1" type="ORF">ARMOST_00148</name>
</gene>
<evidence type="ECO:0000313" key="2">
    <source>
        <dbReference type="Proteomes" id="UP000219338"/>
    </source>
</evidence>
<proteinExistence type="predicted"/>